<name>A0A2G9TR16_TELCI</name>
<dbReference type="PROSITE" id="PS01031">
    <property type="entry name" value="SHSP"/>
    <property type="match status" value="1"/>
</dbReference>
<dbReference type="GO" id="GO:0051082">
    <property type="term" value="F:unfolded protein binding"/>
    <property type="evidence" value="ECO:0007669"/>
    <property type="project" value="TreeGrafter"/>
</dbReference>
<dbReference type="GO" id="GO:0005634">
    <property type="term" value="C:nucleus"/>
    <property type="evidence" value="ECO:0007669"/>
    <property type="project" value="TreeGrafter"/>
</dbReference>
<proteinExistence type="inferred from homology"/>
<gene>
    <name evidence="4" type="ORF">TELCIR_18071</name>
</gene>
<dbReference type="InterPro" id="IPR002068">
    <property type="entry name" value="A-crystallin/Hsp20_dom"/>
</dbReference>
<dbReference type="PANTHER" id="PTHR45640:SF1">
    <property type="entry name" value="HEAT SHOCK PROTEIN HSP-16.1_HSP-16.11-RELATED"/>
    <property type="match status" value="1"/>
</dbReference>
<evidence type="ECO:0000256" key="2">
    <source>
        <dbReference type="RuleBase" id="RU003616"/>
    </source>
</evidence>
<comment type="similarity">
    <text evidence="1 2">Belongs to the small heat shock protein (HSP20) family.</text>
</comment>
<dbReference type="GO" id="GO:0009408">
    <property type="term" value="P:response to heat"/>
    <property type="evidence" value="ECO:0007669"/>
    <property type="project" value="TreeGrafter"/>
</dbReference>
<organism evidence="4 5">
    <name type="scientific">Teladorsagia circumcincta</name>
    <name type="common">Brown stomach worm</name>
    <name type="synonym">Ostertagia circumcincta</name>
    <dbReference type="NCBI Taxonomy" id="45464"/>
    <lineage>
        <taxon>Eukaryota</taxon>
        <taxon>Metazoa</taxon>
        <taxon>Ecdysozoa</taxon>
        <taxon>Nematoda</taxon>
        <taxon>Chromadorea</taxon>
        <taxon>Rhabditida</taxon>
        <taxon>Rhabditina</taxon>
        <taxon>Rhabditomorpha</taxon>
        <taxon>Strongyloidea</taxon>
        <taxon>Trichostrongylidae</taxon>
        <taxon>Teladorsagia</taxon>
    </lineage>
</organism>
<evidence type="ECO:0000313" key="5">
    <source>
        <dbReference type="Proteomes" id="UP000230423"/>
    </source>
</evidence>
<reference evidence="4 5" key="1">
    <citation type="submission" date="2015-09" db="EMBL/GenBank/DDBJ databases">
        <title>Draft genome of the parasitic nematode Teladorsagia circumcincta isolate WARC Sus (inbred).</title>
        <authorList>
            <person name="Mitreva M."/>
        </authorList>
    </citation>
    <scope>NUCLEOTIDE SEQUENCE [LARGE SCALE GENOMIC DNA]</scope>
    <source>
        <strain evidence="4 5">S</strain>
    </source>
</reference>
<dbReference type="EMBL" id="KZ355493">
    <property type="protein sequence ID" value="PIO60431.1"/>
    <property type="molecule type" value="Genomic_DNA"/>
</dbReference>
<dbReference type="Gene3D" id="2.60.40.790">
    <property type="match status" value="1"/>
</dbReference>
<dbReference type="AlphaFoldDB" id="A0A2G9TR16"/>
<keyword evidence="5" id="KW-1185">Reference proteome</keyword>
<sequence length="97" mass="11256">MSLWIRPLTILPRFVEEAMRDFRHLEPMMFAPLQRFTAPWETAETATGEVINNDSKFAVSIDVSKFKPEHLKVNIEGRQLTIEGKEEVKEENGYSMT</sequence>
<dbReference type="GO" id="GO:0042026">
    <property type="term" value="P:protein refolding"/>
    <property type="evidence" value="ECO:0007669"/>
    <property type="project" value="TreeGrafter"/>
</dbReference>
<accession>A0A2G9TR16</accession>
<dbReference type="GO" id="GO:0005737">
    <property type="term" value="C:cytoplasm"/>
    <property type="evidence" value="ECO:0007669"/>
    <property type="project" value="TreeGrafter"/>
</dbReference>
<dbReference type="CDD" id="cd06526">
    <property type="entry name" value="metazoan_ACD"/>
    <property type="match status" value="1"/>
</dbReference>
<evidence type="ECO:0000313" key="4">
    <source>
        <dbReference type="EMBL" id="PIO60431.1"/>
    </source>
</evidence>
<feature type="domain" description="SHSP" evidence="3">
    <location>
        <begin position="38"/>
        <end position="97"/>
    </location>
</feature>
<dbReference type="Pfam" id="PF00011">
    <property type="entry name" value="HSP20"/>
    <property type="match status" value="1"/>
</dbReference>
<dbReference type="InterPro" id="IPR008978">
    <property type="entry name" value="HSP20-like_chaperone"/>
</dbReference>
<protein>
    <recommendedName>
        <fullName evidence="3">SHSP domain-containing protein</fullName>
    </recommendedName>
</protein>
<dbReference type="PANTHER" id="PTHR45640">
    <property type="entry name" value="HEAT SHOCK PROTEIN HSP-12.2-RELATED"/>
    <property type="match status" value="1"/>
</dbReference>
<dbReference type="OrthoDB" id="1431247at2759"/>
<dbReference type="Proteomes" id="UP000230423">
    <property type="component" value="Unassembled WGS sequence"/>
</dbReference>
<dbReference type="SUPFAM" id="SSF49764">
    <property type="entry name" value="HSP20-like chaperones"/>
    <property type="match status" value="1"/>
</dbReference>
<dbReference type="InterPro" id="IPR001436">
    <property type="entry name" value="Alpha-crystallin/sHSP_animal"/>
</dbReference>
<dbReference type="GO" id="GO:0036498">
    <property type="term" value="P:IRE1-mediated unfolded protein response"/>
    <property type="evidence" value="ECO:0007669"/>
    <property type="project" value="TreeGrafter"/>
</dbReference>
<evidence type="ECO:0000259" key="3">
    <source>
        <dbReference type="PROSITE" id="PS01031"/>
    </source>
</evidence>
<evidence type="ECO:0000256" key="1">
    <source>
        <dbReference type="PROSITE-ProRule" id="PRU00285"/>
    </source>
</evidence>